<dbReference type="PANTHER" id="PTHR34765:SF1">
    <property type="entry name" value="CASPASE RECRUITMENT DOMAIN-CONTAINING PROTEIN 19"/>
    <property type="match status" value="1"/>
</dbReference>
<protein>
    <recommendedName>
        <fullName evidence="10">Caspase recruitment domain-containing protein 19</fullName>
    </recommendedName>
    <alternativeName>
        <fullName evidence="11">Bcl10-interacting CARD protein</fullName>
    </alternativeName>
</protein>
<keyword evidence="7" id="KW-0472">Membrane</keyword>
<keyword evidence="3" id="KW-0812">Transmembrane</keyword>
<dbReference type="InterPro" id="IPR001315">
    <property type="entry name" value="CARD"/>
</dbReference>
<dbReference type="SUPFAM" id="SSF47986">
    <property type="entry name" value="DEATH domain"/>
    <property type="match status" value="2"/>
</dbReference>
<reference evidence="14 15" key="1">
    <citation type="submission" date="2019-01" db="EMBL/GenBank/DDBJ databases">
        <title>Draft Genome and Complete Hox-Cluster Characterization of the Sterlet Sturgeon (Acipenser ruthenus).</title>
        <authorList>
            <person name="Wei Q."/>
        </authorList>
    </citation>
    <scope>NUCLEOTIDE SEQUENCE [LARGE SCALE GENOMIC DNA]</scope>
    <source>
        <strain evidence="14">WHYD16114868_AA</strain>
        <tissue evidence="14">Blood</tissue>
    </source>
</reference>
<evidence type="ECO:0000256" key="8">
    <source>
        <dbReference type="ARBA" id="ARBA00023157"/>
    </source>
</evidence>
<accession>A0A662YQW8</accession>
<keyword evidence="4" id="KW-0256">Endoplasmic reticulum</keyword>
<dbReference type="Gene3D" id="1.10.533.10">
    <property type="entry name" value="Death Domain, Fas"/>
    <property type="match status" value="2"/>
</dbReference>
<keyword evidence="6" id="KW-0496">Mitochondrion</keyword>
<keyword evidence="15" id="KW-1185">Reference proteome</keyword>
<dbReference type="Proteomes" id="UP000289886">
    <property type="component" value="Unassembled WGS sequence"/>
</dbReference>
<evidence type="ECO:0000313" key="15">
    <source>
        <dbReference type="Proteomes" id="UP000289886"/>
    </source>
</evidence>
<evidence type="ECO:0000256" key="6">
    <source>
        <dbReference type="ARBA" id="ARBA00023128"/>
    </source>
</evidence>
<evidence type="ECO:0000256" key="9">
    <source>
        <dbReference type="ARBA" id="ARBA00064785"/>
    </source>
</evidence>
<feature type="domain" description="CARD" evidence="13">
    <location>
        <begin position="168"/>
        <end position="226"/>
    </location>
</feature>
<dbReference type="GO" id="GO:0005789">
    <property type="term" value="C:endoplasmic reticulum membrane"/>
    <property type="evidence" value="ECO:0007669"/>
    <property type="project" value="UniProtKB-SubCell"/>
</dbReference>
<comment type="caution">
    <text evidence="14">The sequence shown here is derived from an EMBL/GenBank/DDBJ whole genome shotgun (WGS) entry which is preliminary data.</text>
</comment>
<dbReference type="GO" id="GO:0042981">
    <property type="term" value="P:regulation of apoptotic process"/>
    <property type="evidence" value="ECO:0007669"/>
    <property type="project" value="InterPro"/>
</dbReference>
<evidence type="ECO:0000256" key="1">
    <source>
        <dbReference type="ARBA" id="ARBA00004304"/>
    </source>
</evidence>
<dbReference type="EMBL" id="SCEB01000495">
    <property type="protein sequence ID" value="RXM99004.1"/>
    <property type="molecule type" value="Genomic_DNA"/>
</dbReference>
<evidence type="ECO:0000256" key="12">
    <source>
        <dbReference type="SAM" id="MobiDB-lite"/>
    </source>
</evidence>
<feature type="domain" description="CARD" evidence="13">
    <location>
        <begin position="69"/>
        <end position="127"/>
    </location>
</feature>
<keyword evidence="5" id="KW-1133">Transmembrane helix</keyword>
<comment type="subunit">
    <text evidence="9">Associates with BCL10 by CARD-CARD interaction.</text>
</comment>
<dbReference type="PROSITE" id="PS50209">
    <property type="entry name" value="CARD"/>
    <property type="match status" value="2"/>
</dbReference>
<dbReference type="FunFam" id="1.10.533.10:FF:000015">
    <property type="entry name" value="Caspase recruitment domain-containing protein 19"/>
    <property type="match status" value="2"/>
</dbReference>
<dbReference type="InterPro" id="IPR043574">
    <property type="entry name" value="CARD19"/>
</dbReference>
<proteinExistence type="predicted"/>
<evidence type="ECO:0000256" key="4">
    <source>
        <dbReference type="ARBA" id="ARBA00022824"/>
    </source>
</evidence>
<dbReference type="PANTHER" id="PTHR34765">
    <property type="entry name" value="CASPASE RECRUITMENT DOMAIN-CONTAINING PROTEIN 19"/>
    <property type="match status" value="1"/>
</dbReference>
<evidence type="ECO:0000256" key="2">
    <source>
        <dbReference type="ARBA" id="ARBA00004389"/>
    </source>
</evidence>
<dbReference type="InterPro" id="IPR011029">
    <property type="entry name" value="DEATH-like_dom_sf"/>
</dbReference>
<evidence type="ECO:0000313" key="14">
    <source>
        <dbReference type="EMBL" id="RXM99004.1"/>
    </source>
</evidence>
<evidence type="ECO:0000259" key="13">
    <source>
        <dbReference type="PROSITE" id="PS50209"/>
    </source>
</evidence>
<dbReference type="AlphaFoldDB" id="A0A662YQW8"/>
<evidence type="ECO:0000256" key="7">
    <source>
        <dbReference type="ARBA" id="ARBA00023136"/>
    </source>
</evidence>
<evidence type="ECO:0000256" key="3">
    <source>
        <dbReference type="ARBA" id="ARBA00022692"/>
    </source>
</evidence>
<evidence type="ECO:0000256" key="5">
    <source>
        <dbReference type="ARBA" id="ARBA00022989"/>
    </source>
</evidence>
<evidence type="ECO:0000256" key="11">
    <source>
        <dbReference type="ARBA" id="ARBA00083642"/>
    </source>
</evidence>
<name>A0A662YQW8_ACIRT</name>
<dbReference type="GO" id="GO:0031966">
    <property type="term" value="C:mitochondrial membrane"/>
    <property type="evidence" value="ECO:0007669"/>
    <property type="project" value="UniProtKB-SubCell"/>
</dbReference>
<organism evidence="14 15">
    <name type="scientific">Acipenser ruthenus</name>
    <name type="common">Sterlet sturgeon</name>
    <dbReference type="NCBI Taxonomy" id="7906"/>
    <lineage>
        <taxon>Eukaryota</taxon>
        <taxon>Metazoa</taxon>
        <taxon>Chordata</taxon>
        <taxon>Craniata</taxon>
        <taxon>Vertebrata</taxon>
        <taxon>Euteleostomi</taxon>
        <taxon>Actinopterygii</taxon>
        <taxon>Chondrostei</taxon>
        <taxon>Acipenseriformes</taxon>
        <taxon>Acipenseridae</taxon>
        <taxon>Acipenser</taxon>
    </lineage>
</organism>
<comment type="subcellular location">
    <subcellularLocation>
        <location evidence="2">Endoplasmic reticulum membrane</location>
        <topology evidence="2">Single-pass membrane protein</topology>
    </subcellularLocation>
    <subcellularLocation>
        <location evidence="1">Mitochondrion membrane</location>
        <topology evidence="1">Single-pass membrane protein</topology>
    </subcellularLocation>
</comment>
<feature type="region of interest" description="Disordered" evidence="12">
    <location>
        <begin position="224"/>
        <end position="245"/>
    </location>
</feature>
<sequence length="290" mass="33751">MGVMKPDSAALGGKSCHHGRDEEVRKWRSETDTYCDQLEQDSWFLKNDYRLSAQLVEKLVLQLNRIHPNVLSDKEAQKFRDVKVPTKTRLADLLSTLKEKGEEACHEFYRALHIHAEQLYISLPSRKRQRDTYCDQLEQDTWFLKNDYRLSAQLVEKLVLQLNRIHPNVLSDKEAQKFRDVKVPTKTRLADLLSTLKEKGEEACHEFYRALHIHAEQLYISLPSRKRQRDATEPNGTNIHPDPRERFVLNEREDKAIGDAKKILGFTAIGLSRRAKAMLISYAEDQSKNQ</sequence>
<keyword evidence="8" id="KW-1015">Disulfide bond</keyword>
<evidence type="ECO:0000256" key="10">
    <source>
        <dbReference type="ARBA" id="ARBA00067938"/>
    </source>
</evidence>
<gene>
    <name evidence="14" type="ORF">EOD39_12290</name>
</gene>